<dbReference type="OrthoDB" id="3358294at2759"/>
<protein>
    <recommendedName>
        <fullName evidence="5">Transmembrane protein</fullName>
    </recommendedName>
</protein>
<dbReference type="Proteomes" id="UP000054007">
    <property type="component" value="Unassembled WGS sequence"/>
</dbReference>
<keyword evidence="2" id="KW-0472">Membrane</keyword>
<name>A0A0D7AXW0_9AGAR</name>
<keyword evidence="4" id="KW-1185">Reference proteome</keyword>
<evidence type="ECO:0000313" key="4">
    <source>
        <dbReference type="Proteomes" id="UP000054007"/>
    </source>
</evidence>
<evidence type="ECO:0000256" key="2">
    <source>
        <dbReference type="SAM" id="Phobius"/>
    </source>
</evidence>
<reference evidence="3 4" key="1">
    <citation type="journal article" date="2015" name="Fungal Genet. Biol.">
        <title>Evolution of novel wood decay mechanisms in Agaricales revealed by the genome sequences of Fistulina hepatica and Cylindrobasidium torrendii.</title>
        <authorList>
            <person name="Floudas D."/>
            <person name="Held B.W."/>
            <person name="Riley R."/>
            <person name="Nagy L.G."/>
            <person name="Koehler G."/>
            <person name="Ransdell A.S."/>
            <person name="Younus H."/>
            <person name="Chow J."/>
            <person name="Chiniquy J."/>
            <person name="Lipzen A."/>
            <person name="Tritt A."/>
            <person name="Sun H."/>
            <person name="Haridas S."/>
            <person name="LaButti K."/>
            <person name="Ohm R.A."/>
            <person name="Kues U."/>
            <person name="Blanchette R.A."/>
            <person name="Grigoriev I.V."/>
            <person name="Minto R.E."/>
            <person name="Hibbett D.S."/>
        </authorList>
    </citation>
    <scope>NUCLEOTIDE SEQUENCE [LARGE SCALE GENOMIC DNA]</scope>
    <source>
        <strain evidence="3 4">FP15055 ss-10</strain>
    </source>
</reference>
<dbReference type="AlphaFoldDB" id="A0A0D7AXW0"/>
<evidence type="ECO:0000256" key="1">
    <source>
        <dbReference type="SAM" id="MobiDB-lite"/>
    </source>
</evidence>
<sequence length="168" mass="18464">MASNMNTVSTTAPSAARLHDSMTGSADPFASVGYTFFTTTTTTESRHDRRVSAESAPPAYAEDDALPPPSYSVKDEPMTLARYMFKFGFLFPPFWIMGAIILCSPLSAPPADAAGEWLPDKTDAEKQQVISRMRQAELKWARRCLWATLVFVLLAIIAAVVTWAILRA</sequence>
<feature type="transmembrane region" description="Helical" evidence="2">
    <location>
        <begin position="145"/>
        <end position="166"/>
    </location>
</feature>
<organism evidence="3 4">
    <name type="scientific">Cylindrobasidium torrendii FP15055 ss-10</name>
    <dbReference type="NCBI Taxonomy" id="1314674"/>
    <lineage>
        <taxon>Eukaryota</taxon>
        <taxon>Fungi</taxon>
        <taxon>Dikarya</taxon>
        <taxon>Basidiomycota</taxon>
        <taxon>Agaricomycotina</taxon>
        <taxon>Agaricomycetes</taxon>
        <taxon>Agaricomycetidae</taxon>
        <taxon>Agaricales</taxon>
        <taxon>Marasmiineae</taxon>
        <taxon>Physalacriaceae</taxon>
        <taxon>Cylindrobasidium</taxon>
    </lineage>
</organism>
<feature type="transmembrane region" description="Helical" evidence="2">
    <location>
        <begin position="87"/>
        <end position="108"/>
    </location>
</feature>
<dbReference type="EMBL" id="KN880823">
    <property type="protein sequence ID" value="KIY62116.1"/>
    <property type="molecule type" value="Genomic_DNA"/>
</dbReference>
<keyword evidence="2" id="KW-0812">Transmembrane</keyword>
<keyword evidence="2" id="KW-1133">Transmembrane helix</keyword>
<accession>A0A0D7AXW0</accession>
<evidence type="ECO:0000313" key="3">
    <source>
        <dbReference type="EMBL" id="KIY62116.1"/>
    </source>
</evidence>
<proteinExistence type="predicted"/>
<feature type="region of interest" description="Disordered" evidence="1">
    <location>
        <begin position="45"/>
        <end position="68"/>
    </location>
</feature>
<gene>
    <name evidence="3" type="ORF">CYLTODRAFT_494869</name>
</gene>
<evidence type="ECO:0008006" key="5">
    <source>
        <dbReference type="Google" id="ProtNLM"/>
    </source>
</evidence>